<feature type="compositionally biased region" description="Basic residues" evidence="1">
    <location>
        <begin position="502"/>
        <end position="521"/>
    </location>
</feature>
<dbReference type="Gramene" id="CDF37926">
    <property type="protein sequence ID" value="CDF37926"/>
    <property type="gene ID" value="CHC_T00006078001"/>
</dbReference>
<proteinExistence type="predicted"/>
<reference evidence="3" key="1">
    <citation type="journal article" date="2013" name="Proc. Natl. Acad. Sci. U.S.A.">
        <title>Genome structure and metabolic features in the red seaweed Chondrus crispus shed light on evolution of the Archaeplastida.</title>
        <authorList>
            <person name="Collen J."/>
            <person name="Porcel B."/>
            <person name="Carre W."/>
            <person name="Ball S.G."/>
            <person name="Chaparro C."/>
            <person name="Tonon T."/>
            <person name="Barbeyron T."/>
            <person name="Michel G."/>
            <person name="Noel B."/>
            <person name="Valentin K."/>
            <person name="Elias M."/>
            <person name="Artiguenave F."/>
            <person name="Arun A."/>
            <person name="Aury J.M."/>
            <person name="Barbosa-Neto J.F."/>
            <person name="Bothwell J.H."/>
            <person name="Bouget F.Y."/>
            <person name="Brillet L."/>
            <person name="Cabello-Hurtado F."/>
            <person name="Capella-Gutierrez S."/>
            <person name="Charrier B."/>
            <person name="Cladiere L."/>
            <person name="Cock J.M."/>
            <person name="Coelho S.M."/>
            <person name="Colleoni C."/>
            <person name="Czjzek M."/>
            <person name="Da Silva C."/>
            <person name="Delage L."/>
            <person name="Denoeud F."/>
            <person name="Deschamps P."/>
            <person name="Dittami S.M."/>
            <person name="Gabaldon T."/>
            <person name="Gachon C.M."/>
            <person name="Groisillier A."/>
            <person name="Herve C."/>
            <person name="Jabbari K."/>
            <person name="Katinka M."/>
            <person name="Kloareg B."/>
            <person name="Kowalczyk N."/>
            <person name="Labadie K."/>
            <person name="Leblanc C."/>
            <person name="Lopez P.J."/>
            <person name="McLachlan D.H."/>
            <person name="Meslet-Cladiere L."/>
            <person name="Moustafa A."/>
            <person name="Nehr Z."/>
            <person name="Nyvall Collen P."/>
            <person name="Panaud O."/>
            <person name="Partensky F."/>
            <person name="Poulain J."/>
            <person name="Rensing S.A."/>
            <person name="Rousvoal S."/>
            <person name="Samson G."/>
            <person name="Symeonidi A."/>
            <person name="Weissenbach J."/>
            <person name="Zambounis A."/>
            <person name="Wincker P."/>
            <person name="Boyen C."/>
        </authorList>
    </citation>
    <scope>NUCLEOTIDE SEQUENCE [LARGE SCALE GENOMIC DNA]</scope>
    <source>
        <strain evidence="3">cv. Stackhouse</strain>
    </source>
</reference>
<feature type="compositionally biased region" description="Polar residues" evidence="1">
    <location>
        <begin position="485"/>
        <end position="494"/>
    </location>
</feature>
<dbReference type="OrthoDB" id="10398326at2759"/>
<dbReference type="EMBL" id="HG001884">
    <property type="protein sequence ID" value="CDF37926.1"/>
    <property type="molecule type" value="Genomic_DNA"/>
</dbReference>
<feature type="region of interest" description="Disordered" evidence="1">
    <location>
        <begin position="470"/>
        <end position="531"/>
    </location>
</feature>
<keyword evidence="3" id="KW-1185">Reference proteome</keyword>
<evidence type="ECO:0008006" key="4">
    <source>
        <dbReference type="Google" id="ProtNLM"/>
    </source>
</evidence>
<gene>
    <name evidence="2" type="ORF">CHC_T00006078001</name>
</gene>
<dbReference type="CDD" id="cd14686">
    <property type="entry name" value="bZIP"/>
    <property type="match status" value="1"/>
</dbReference>
<evidence type="ECO:0000313" key="3">
    <source>
        <dbReference type="Proteomes" id="UP000012073"/>
    </source>
</evidence>
<dbReference type="KEGG" id="ccp:CHC_T00006078001"/>
<sequence>MSRVVNQSSLASQFHDLADSMSNGKPLIPTAAFLLANLLDFFNKQWICNFLFTKEPINLVYLESPGLAQSALTLDLSIASTAEVEQPLSADSVDKTLFCARYLMIPCFAAESLTLGVGVLDPSKRDRAGQASPAAQFRNMRFVRDSKRRRTLAVMDSPEDDSIFMQYFSMDSSSCPYTLSISFRRSKFFSVAEEGLHQVNIRSLEASYIKYSHTSHLRPCINCGAPPASGCTCYSDGMQNPRHPFDTENFKLSFAHDFGEYHGLMSNVAKRSNQEVSHSFCGVRSLFQEAVDTAHMNRMSRWGMRTRLGNDTPRASVQPRFQRLDIRSDVQAVLYPDMDGHNFAHGQRVSGNENSSNRPDDDCDTVAQPTSHLPIPPSRDTGIDLHGLEAIPLLSLSQSPCADDGSAGKEFLPTATSVIHGNLHESPREMRTEAQPQNRLKHTIQQNGELSFQAINSPERQGLQEGMEMCLSSSGSLSPKDEHSPTSNFSQSRSIAKELQAARRRLQNRASAHRSNMKKKAFINDMKEKLRESKDRIEVLRDKEMKLRLENLRLRKEVEN</sequence>
<organism evidence="2 3">
    <name type="scientific">Chondrus crispus</name>
    <name type="common">Carrageen Irish moss</name>
    <name type="synonym">Polymorpha crispa</name>
    <dbReference type="NCBI Taxonomy" id="2769"/>
    <lineage>
        <taxon>Eukaryota</taxon>
        <taxon>Rhodophyta</taxon>
        <taxon>Florideophyceae</taxon>
        <taxon>Rhodymeniophycidae</taxon>
        <taxon>Gigartinales</taxon>
        <taxon>Gigartinaceae</taxon>
        <taxon>Chondrus</taxon>
    </lineage>
</organism>
<dbReference type="GeneID" id="17325514"/>
<name>R7QKC1_CHOCR</name>
<dbReference type="RefSeq" id="XP_005717797.1">
    <property type="nucleotide sequence ID" value="XM_005717740.1"/>
</dbReference>
<evidence type="ECO:0000256" key="1">
    <source>
        <dbReference type="SAM" id="MobiDB-lite"/>
    </source>
</evidence>
<dbReference type="AlphaFoldDB" id="R7QKC1"/>
<dbReference type="Proteomes" id="UP000012073">
    <property type="component" value="Unassembled WGS sequence"/>
</dbReference>
<accession>R7QKC1</accession>
<protein>
    <recommendedName>
        <fullName evidence="4">BZIP domain-containing protein</fullName>
    </recommendedName>
</protein>
<feature type="region of interest" description="Disordered" evidence="1">
    <location>
        <begin position="341"/>
        <end position="381"/>
    </location>
</feature>
<evidence type="ECO:0000313" key="2">
    <source>
        <dbReference type="EMBL" id="CDF37926.1"/>
    </source>
</evidence>